<keyword evidence="1" id="KW-0472">Membrane</keyword>
<feature type="transmembrane region" description="Helical" evidence="1">
    <location>
        <begin position="58"/>
        <end position="76"/>
    </location>
</feature>
<dbReference type="EMBL" id="NPDV01000011">
    <property type="protein sequence ID" value="PJZ52767.1"/>
    <property type="molecule type" value="Genomic_DNA"/>
</dbReference>
<accession>A0A2M9YMI7</accession>
<dbReference type="Pfam" id="PF09852">
    <property type="entry name" value="DUF2079"/>
    <property type="match status" value="1"/>
</dbReference>
<dbReference type="InterPro" id="IPR018650">
    <property type="entry name" value="STSV1_Orf64"/>
</dbReference>
<evidence type="ECO:0000313" key="3">
    <source>
        <dbReference type="EMBL" id="PJZ60307.1"/>
    </source>
</evidence>
<dbReference type="AlphaFoldDB" id="A0A2M9YMI7"/>
<dbReference type="Proteomes" id="UP000232188">
    <property type="component" value="Unassembled WGS sequence"/>
</dbReference>
<organism evidence="2 5">
    <name type="scientific">Leptospira adleri</name>
    <dbReference type="NCBI Taxonomy" id="2023186"/>
    <lineage>
        <taxon>Bacteria</taxon>
        <taxon>Pseudomonadati</taxon>
        <taxon>Spirochaetota</taxon>
        <taxon>Spirochaetia</taxon>
        <taxon>Leptospirales</taxon>
        <taxon>Leptospiraceae</taxon>
        <taxon>Leptospira</taxon>
    </lineage>
</organism>
<evidence type="ECO:0000313" key="5">
    <source>
        <dbReference type="Proteomes" id="UP000232188"/>
    </source>
</evidence>
<feature type="transmembrane region" description="Helical" evidence="1">
    <location>
        <begin position="357"/>
        <end position="379"/>
    </location>
</feature>
<feature type="transmembrane region" description="Helical" evidence="1">
    <location>
        <begin position="254"/>
        <end position="273"/>
    </location>
</feature>
<evidence type="ECO:0000313" key="4">
    <source>
        <dbReference type="Proteomes" id="UP000232149"/>
    </source>
</evidence>
<name>A0A2M9YMI7_9LEPT</name>
<evidence type="ECO:0008006" key="6">
    <source>
        <dbReference type="Google" id="ProtNLM"/>
    </source>
</evidence>
<sequence>MSSLIFLYPFFFLYLPIQYLYGSGGKLGYLLFSSLLFGFFLFRFFLGRKSDFKRNLPPVFWITYWTLIVFAEGVFYTKRALDSFLLGDLDYTAQARMMITVLRENIFETQYYGWNENANFLSHHMAPSILLLSPFPILYGSELGFGIGVFFFGAVTLPLLYFYLKESSVSEELSLCAVLLWAGSSSFYRLGHSLHFEVLIPSVFLSLLIGVKKQKLWLWIPSFILFIGIKEDLSIYLGGLSGFLIFIDKERKREWAFIFLSSLFYFGVLHPFLNSYAGNSAERNWKEYWTRGETSPFKTIANYIQNPESVRQYIKGFRDLSLEWGLWNLLGGWILLPFLGLYSVFRLSVHPWVREMYSYYIYPLIPFLILFLKAGSLKIQSWIGEKERIRFFPFSGETKFLTLLVLTFFFTVYRNGKDGQYPIRLTPKNEKAEELRTILQNVPRGESVSAGYHLSPFVSFRNKVYPIRENRMFQEWILLDLEYNSPYLSSEQIQRRIQKETDAGKIEIAAQSKHFRIYRNFARSQNP</sequence>
<keyword evidence="4" id="KW-1185">Reference proteome</keyword>
<protein>
    <recommendedName>
        <fullName evidence="6">DUF2079 domain-containing protein</fullName>
    </recommendedName>
</protein>
<feature type="transmembrane region" description="Helical" evidence="1">
    <location>
        <begin position="194"/>
        <end position="211"/>
    </location>
</feature>
<feature type="transmembrane region" description="Helical" evidence="1">
    <location>
        <begin position="143"/>
        <end position="164"/>
    </location>
</feature>
<feature type="transmembrane region" description="Helical" evidence="1">
    <location>
        <begin position="27"/>
        <end position="46"/>
    </location>
</feature>
<evidence type="ECO:0000256" key="1">
    <source>
        <dbReference type="SAM" id="Phobius"/>
    </source>
</evidence>
<feature type="transmembrane region" description="Helical" evidence="1">
    <location>
        <begin position="324"/>
        <end position="345"/>
    </location>
</feature>
<comment type="caution">
    <text evidence="2">The sequence shown here is derived from an EMBL/GenBank/DDBJ whole genome shotgun (WGS) entry which is preliminary data.</text>
</comment>
<reference evidence="4 5" key="1">
    <citation type="submission" date="2017-07" db="EMBL/GenBank/DDBJ databases">
        <title>Leptospira spp. isolated from tropical soils.</title>
        <authorList>
            <person name="Thibeaux R."/>
            <person name="Iraola G."/>
            <person name="Ferres I."/>
            <person name="Bierque E."/>
            <person name="Girault D."/>
            <person name="Soupe-Gilbert M.-E."/>
            <person name="Picardeau M."/>
            <person name="Goarant C."/>
        </authorList>
    </citation>
    <scope>NUCLEOTIDE SEQUENCE [LARGE SCALE GENOMIC DNA]</scope>
    <source>
        <strain evidence="2 5">FH2-B-C1</strain>
        <strain evidence="3 4">FH2-B-D1</strain>
    </source>
</reference>
<feature type="transmembrane region" description="Helical" evidence="1">
    <location>
        <begin position="5"/>
        <end position="21"/>
    </location>
</feature>
<feature type="transmembrane region" description="Helical" evidence="1">
    <location>
        <begin position="391"/>
        <end position="413"/>
    </location>
</feature>
<evidence type="ECO:0000313" key="2">
    <source>
        <dbReference type="EMBL" id="PJZ52767.1"/>
    </source>
</evidence>
<dbReference type="Proteomes" id="UP000232149">
    <property type="component" value="Unassembled WGS sequence"/>
</dbReference>
<feature type="transmembrane region" description="Helical" evidence="1">
    <location>
        <begin position="223"/>
        <end position="247"/>
    </location>
</feature>
<keyword evidence="1" id="KW-1133">Transmembrane helix</keyword>
<proteinExistence type="predicted"/>
<gene>
    <name evidence="3" type="ORF">CH376_19145</name>
    <name evidence="2" type="ORF">CH380_13535</name>
</gene>
<dbReference type="EMBL" id="NPDU01000068">
    <property type="protein sequence ID" value="PJZ60307.1"/>
    <property type="molecule type" value="Genomic_DNA"/>
</dbReference>
<keyword evidence="1" id="KW-0812">Transmembrane</keyword>
<dbReference type="RefSeq" id="WP_100786279.1">
    <property type="nucleotide sequence ID" value="NZ_NPDU01000068.1"/>
</dbReference>